<accession>A0A835IN61</accession>
<keyword evidence="3" id="KW-1185">Reference proteome</keyword>
<evidence type="ECO:0000313" key="3">
    <source>
        <dbReference type="Proteomes" id="UP000631114"/>
    </source>
</evidence>
<name>A0A835IN61_9MAGN</name>
<evidence type="ECO:0000256" key="1">
    <source>
        <dbReference type="SAM" id="SignalP"/>
    </source>
</evidence>
<dbReference type="EMBL" id="JADFTS010000002">
    <property type="protein sequence ID" value="KAF9619617.1"/>
    <property type="molecule type" value="Genomic_DNA"/>
</dbReference>
<reference evidence="2 3" key="1">
    <citation type="submission" date="2020-10" db="EMBL/GenBank/DDBJ databases">
        <title>The Coptis chinensis genome and diversification of protoberbering-type alkaloids.</title>
        <authorList>
            <person name="Wang B."/>
            <person name="Shu S."/>
            <person name="Song C."/>
            <person name="Liu Y."/>
        </authorList>
    </citation>
    <scope>NUCLEOTIDE SEQUENCE [LARGE SCALE GENOMIC DNA]</scope>
    <source>
        <strain evidence="2">HL-2020</strain>
        <tissue evidence="2">Leaf</tissue>
    </source>
</reference>
<organism evidence="2 3">
    <name type="scientific">Coptis chinensis</name>
    <dbReference type="NCBI Taxonomy" id="261450"/>
    <lineage>
        <taxon>Eukaryota</taxon>
        <taxon>Viridiplantae</taxon>
        <taxon>Streptophyta</taxon>
        <taxon>Embryophyta</taxon>
        <taxon>Tracheophyta</taxon>
        <taxon>Spermatophyta</taxon>
        <taxon>Magnoliopsida</taxon>
        <taxon>Ranunculales</taxon>
        <taxon>Ranunculaceae</taxon>
        <taxon>Coptidoideae</taxon>
        <taxon>Coptis</taxon>
    </lineage>
</organism>
<proteinExistence type="predicted"/>
<evidence type="ECO:0000313" key="2">
    <source>
        <dbReference type="EMBL" id="KAF9619617.1"/>
    </source>
</evidence>
<comment type="caution">
    <text evidence="2">The sequence shown here is derived from an EMBL/GenBank/DDBJ whole genome shotgun (WGS) entry which is preliminary data.</text>
</comment>
<feature type="signal peptide" evidence="1">
    <location>
        <begin position="1"/>
        <end position="18"/>
    </location>
</feature>
<dbReference type="AlphaFoldDB" id="A0A835IN61"/>
<feature type="chain" id="PRO_5032514965" evidence="1">
    <location>
        <begin position="19"/>
        <end position="187"/>
    </location>
</feature>
<sequence>MKSLPIVFISLKLKLVAARLCPNVPTCNYLLIAFLLAHRFPDSYEMLQSILFLGLQPYLQTYKLLLICFIDRRIHGDMLFFPQSHDNHWPRCSCISGVHASCRTIWSERERSCKQLHGSKGRLAIAKMQRRGRSAAEALAKIKKDIRTETKRKKGVEMKARPGGENQSLDLCQTRTYDIEEIEIGNR</sequence>
<protein>
    <submittedName>
        <fullName evidence="2">Uncharacterized protein</fullName>
    </submittedName>
</protein>
<gene>
    <name evidence="2" type="ORF">IFM89_007938</name>
</gene>
<keyword evidence="1" id="KW-0732">Signal</keyword>
<dbReference type="Proteomes" id="UP000631114">
    <property type="component" value="Unassembled WGS sequence"/>
</dbReference>
<dbReference type="OrthoDB" id="185373at2759"/>